<dbReference type="EMBL" id="JAAIUW010000012">
    <property type="protein sequence ID" value="KAF7808099.1"/>
    <property type="molecule type" value="Genomic_DNA"/>
</dbReference>
<dbReference type="AlphaFoldDB" id="A0A834W8Q3"/>
<name>A0A834W8Q3_9FABA</name>
<gene>
    <name evidence="1" type="ORF">G2W53_040260</name>
</gene>
<proteinExistence type="predicted"/>
<organism evidence="1 2">
    <name type="scientific">Senna tora</name>
    <dbReference type="NCBI Taxonomy" id="362788"/>
    <lineage>
        <taxon>Eukaryota</taxon>
        <taxon>Viridiplantae</taxon>
        <taxon>Streptophyta</taxon>
        <taxon>Embryophyta</taxon>
        <taxon>Tracheophyta</taxon>
        <taxon>Spermatophyta</taxon>
        <taxon>Magnoliopsida</taxon>
        <taxon>eudicotyledons</taxon>
        <taxon>Gunneridae</taxon>
        <taxon>Pentapetalae</taxon>
        <taxon>rosids</taxon>
        <taxon>fabids</taxon>
        <taxon>Fabales</taxon>
        <taxon>Fabaceae</taxon>
        <taxon>Caesalpinioideae</taxon>
        <taxon>Cassia clade</taxon>
        <taxon>Senna</taxon>
    </lineage>
</organism>
<comment type="caution">
    <text evidence="1">The sequence shown here is derived from an EMBL/GenBank/DDBJ whole genome shotgun (WGS) entry which is preliminary data.</text>
</comment>
<evidence type="ECO:0000313" key="2">
    <source>
        <dbReference type="Proteomes" id="UP000634136"/>
    </source>
</evidence>
<reference evidence="1" key="1">
    <citation type="submission" date="2020-09" db="EMBL/GenBank/DDBJ databases">
        <title>Genome-Enabled Discovery of Anthraquinone Biosynthesis in Senna tora.</title>
        <authorList>
            <person name="Kang S.-H."/>
            <person name="Pandey R.P."/>
            <person name="Lee C.-M."/>
            <person name="Sim J.-S."/>
            <person name="Jeong J.-T."/>
            <person name="Choi B.-S."/>
            <person name="Jung M."/>
            <person name="Ginzburg D."/>
            <person name="Zhao K."/>
            <person name="Won S.Y."/>
            <person name="Oh T.-J."/>
            <person name="Yu Y."/>
            <person name="Kim N.-H."/>
            <person name="Lee O.R."/>
            <person name="Lee T.-H."/>
            <person name="Bashyal P."/>
            <person name="Kim T.-S."/>
            <person name="Lee W.-H."/>
            <person name="Kawkins C."/>
            <person name="Kim C.-K."/>
            <person name="Kim J.S."/>
            <person name="Ahn B.O."/>
            <person name="Rhee S.Y."/>
            <person name="Sohng J.K."/>
        </authorList>
    </citation>
    <scope>NUCLEOTIDE SEQUENCE</scope>
    <source>
        <tissue evidence="1">Leaf</tissue>
    </source>
</reference>
<keyword evidence="2" id="KW-1185">Reference proteome</keyword>
<sequence length="19" mass="2119">MDSTGGSELGNELDIRRLR</sequence>
<protein>
    <submittedName>
        <fullName evidence="1">Uncharacterized protein</fullName>
    </submittedName>
</protein>
<evidence type="ECO:0000313" key="1">
    <source>
        <dbReference type="EMBL" id="KAF7808099.1"/>
    </source>
</evidence>
<accession>A0A834W8Q3</accession>
<dbReference type="Proteomes" id="UP000634136">
    <property type="component" value="Unassembled WGS sequence"/>
</dbReference>